<keyword evidence="3 5" id="KW-0547">Nucleotide-binding</keyword>
<organism evidence="7 8">
    <name type="scientific">Hymenochirus boettgeri</name>
    <name type="common">Congo dwarf clawed frog</name>
    <dbReference type="NCBI Taxonomy" id="247094"/>
    <lineage>
        <taxon>Eukaryota</taxon>
        <taxon>Metazoa</taxon>
        <taxon>Chordata</taxon>
        <taxon>Craniata</taxon>
        <taxon>Vertebrata</taxon>
        <taxon>Euteleostomi</taxon>
        <taxon>Amphibia</taxon>
        <taxon>Batrachia</taxon>
        <taxon>Anura</taxon>
        <taxon>Pipoidea</taxon>
        <taxon>Pipidae</taxon>
        <taxon>Pipinae</taxon>
        <taxon>Hymenochirus</taxon>
    </lineage>
</organism>
<dbReference type="SUPFAM" id="SSF53271">
    <property type="entry name" value="PRTase-like"/>
    <property type="match status" value="1"/>
</dbReference>
<dbReference type="GO" id="GO:0005829">
    <property type="term" value="C:cytosol"/>
    <property type="evidence" value="ECO:0007669"/>
    <property type="project" value="TreeGrafter"/>
</dbReference>
<keyword evidence="2 5" id="KW-0479">Metal-binding</keyword>
<dbReference type="CDD" id="cd06223">
    <property type="entry name" value="PRTases_typeI"/>
    <property type="match status" value="1"/>
</dbReference>
<dbReference type="NCBIfam" id="TIGR01203">
    <property type="entry name" value="HGPRTase"/>
    <property type="match status" value="1"/>
</dbReference>
<dbReference type="PANTHER" id="PTHR43340">
    <property type="entry name" value="HYPOXANTHINE-GUANINE PHOSPHORIBOSYLTRANSFERASE"/>
    <property type="match status" value="1"/>
</dbReference>
<accession>A0A8T2JIE0</accession>
<comment type="pathway">
    <text evidence="5">Purine metabolism; IMP biosynthesis via salvage pathway; IMP from hypoxanthine: step 1/1.</text>
</comment>
<name>A0A8T2JIE0_9PIPI</name>
<comment type="subcellular location">
    <subcellularLocation>
        <location evidence="5">Cytoplasm</location>
    </subcellularLocation>
</comment>
<dbReference type="EC" id="2.4.2.8" evidence="5"/>
<evidence type="ECO:0000256" key="5">
    <source>
        <dbReference type="RuleBase" id="RU364099"/>
    </source>
</evidence>
<evidence type="ECO:0000256" key="4">
    <source>
        <dbReference type="ARBA" id="ARBA00022842"/>
    </source>
</evidence>
<keyword evidence="5" id="KW-0328">Glycosyltransferase</keyword>
<keyword evidence="8" id="KW-1185">Reference proteome</keyword>
<comment type="catalytic activity">
    <reaction evidence="5">
        <text>IMP + diphosphate = hypoxanthine + 5-phospho-alpha-D-ribose 1-diphosphate</text>
        <dbReference type="Rhea" id="RHEA:17973"/>
        <dbReference type="ChEBI" id="CHEBI:17368"/>
        <dbReference type="ChEBI" id="CHEBI:33019"/>
        <dbReference type="ChEBI" id="CHEBI:58017"/>
        <dbReference type="ChEBI" id="CHEBI:58053"/>
        <dbReference type="EC" id="2.4.2.8"/>
    </reaction>
</comment>
<keyword evidence="5" id="KW-0660">Purine salvage</keyword>
<evidence type="ECO:0000256" key="3">
    <source>
        <dbReference type="ARBA" id="ARBA00022741"/>
    </source>
</evidence>
<evidence type="ECO:0000256" key="1">
    <source>
        <dbReference type="ARBA" id="ARBA00008391"/>
    </source>
</evidence>
<dbReference type="GO" id="GO:0000166">
    <property type="term" value="F:nucleotide binding"/>
    <property type="evidence" value="ECO:0007669"/>
    <property type="project" value="UniProtKB-KW"/>
</dbReference>
<dbReference type="GO" id="GO:0006166">
    <property type="term" value="P:purine ribonucleoside salvage"/>
    <property type="evidence" value="ECO:0007669"/>
    <property type="project" value="UniProtKB-KW"/>
</dbReference>
<dbReference type="FunFam" id="3.40.50.2020:FF:000038">
    <property type="entry name" value="Hypoxanthine phosphoribosyltransferase"/>
    <property type="match status" value="1"/>
</dbReference>
<evidence type="ECO:0000313" key="8">
    <source>
        <dbReference type="Proteomes" id="UP000812440"/>
    </source>
</evidence>
<proteinExistence type="inferred from homology"/>
<dbReference type="EMBL" id="JAACNH010000005">
    <property type="protein sequence ID" value="KAG8443274.1"/>
    <property type="molecule type" value="Genomic_DNA"/>
</dbReference>
<dbReference type="Gene3D" id="3.40.50.2020">
    <property type="match status" value="1"/>
</dbReference>
<dbReference type="InterPro" id="IPR000836">
    <property type="entry name" value="PRTase_dom"/>
</dbReference>
<sequence length="235" mass="26807">MTEPRGKRQNIMTENSISLSTHNGIVIPDNWAGYNLDVFSLPSHYCEDLECVFIPHGVIEDRTERIANEIMKDLGDNHITVLCVLKGGYRFCTDLVEHIKNLSRNSERFISMRVDFIRLRSYCNDTCMDEMQIIGGDDLSKLSGKNVLIVEDIISTGRTMSALLSHLGKYNPKMVKVASLLVKRSDSNNGFKPDYIGFEIPNKFVVGYALDYNEHFRDLHHICVINENGKLKYKV</sequence>
<keyword evidence="5" id="KW-0808">Transferase</keyword>
<dbReference type="InterPro" id="IPR050408">
    <property type="entry name" value="HGPRT"/>
</dbReference>
<dbReference type="InterPro" id="IPR005904">
    <property type="entry name" value="Hxn_phspho_trans"/>
</dbReference>
<dbReference type="InterPro" id="IPR029057">
    <property type="entry name" value="PRTase-like"/>
</dbReference>
<evidence type="ECO:0000259" key="6">
    <source>
        <dbReference type="Pfam" id="PF00156"/>
    </source>
</evidence>
<dbReference type="AlphaFoldDB" id="A0A8T2JIE0"/>
<protein>
    <recommendedName>
        <fullName evidence="5">Hypoxanthine phosphoribosyltransferase</fullName>
        <ecNumber evidence="5">2.4.2.8</ecNumber>
    </recommendedName>
</protein>
<keyword evidence="4 5" id="KW-0460">Magnesium</keyword>
<dbReference type="PANTHER" id="PTHR43340:SF5">
    <property type="entry name" value="PHOSPHORIBOSYLTRANSFERASE DOMAIN-CONTAINING PROTEIN 1"/>
    <property type="match status" value="1"/>
</dbReference>
<keyword evidence="5" id="KW-0963">Cytoplasm</keyword>
<dbReference type="GO" id="GO:0046872">
    <property type="term" value="F:metal ion binding"/>
    <property type="evidence" value="ECO:0007669"/>
    <property type="project" value="UniProtKB-KW"/>
</dbReference>
<dbReference type="Proteomes" id="UP000812440">
    <property type="component" value="Chromosome 6"/>
</dbReference>
<comment type="caution">
    <text evidence="7">The sequence shown here is derived from an EMBL/GenBank/DDBJ whole genome shotgun (WGS) entry which is preliminary data.</text>
</comment>
<comment type="cofactor">
    <cofactor evidence="5">
        <name>Mg(2+)</name>
        <dbReference type="ChEBI" id="CHEBI:18420"/>
    </cofactor>
</comment>
<evidence type="ECO:0000313" key="7">
    <source>
        <dbReference type="EMBL" id="KAG8443274.1"/>
    </source>
</evidence>
<evidence type="ECO:0000256" key="2">
    <source>
        <dbReference type="ARBA" id="ARBA00022723"/>
    </source>
</evidence>
<reference evidence="7" key="1">
    <citation type="thesis" date="2020" institute="ProQuest LLC" country="789 East Eisenhower Parkway, Ann Arbor, MI, USA">
        <title>Comparative Genomics and Chromosome Evolution.</title>
        <authorList>
            <person name="Mudd A.B."/>
        </authorList>
    </citation>
    <scope>NUCLEOTIDE SEQUENCE</scope>
    <source>
        <strain evidence="7">Female2</strain>
        <tissue evidence="7">Blood</tissue>
    </source>
</reference>
<comment type="similarity">
    <text evidence="1 5">Belongs to the purine/pyrimidine phosphoribosyltransferase family.</text>
</comment>
<dbReference type="OrthoDB" id="9449045at2759"/>
<dbReference type="GO" id="GO:0004422">
    <property type="term" value="F:hypoxanthine phosphoribosyltransferase activity"/>
    <property type="evidence" value="ECO:0007669"/>
    <property type="project" value="InterPro"/>
</dbReference>
<gene>
    <name evidence="7" type="ORF">GDO86_011902</name>
</gene>
<dbReference type="Pfam" id="PF00156">
    <property type="entry name" value="Pribosyltran"/>
    <property type="match status" value="1"/>
</dbReference>
<feature type="domain" description="Phosphoribosyltransferase" evidence="6">
    <location>
        <begin position="59"/>
        <end position="212"/>
    </location>
</feature>